<keyword evidence="2" id="KW-1185">Reference proteome</keyword>
<sequence length="71" mass="7984">MEALQLQHELEGKPYTEVEIFVEVLGTKAGYVRGLDCSVRSVGSSSSVSSVDLSRRLEKARLEIEEMRLDR</sequence>
<gene>
    <name evidence="1" type="ORF">CJ030_MR5G027066</name>
</gene>
<organism evidence="1 2">
    <name type="scientific">Morella rubra</name>
    <name type="common">Chinese bayberry</name>
    <dbReference type="NCBI Taxonomy" id="262757"/>
    <lineage>
        <taxon>Eukaryota</taxon>
        <taxon>Viridiplantae</taxon>
        <taxon>Streptophyta</taxon>
        <taxon>Embryophyta</taxon>
        <taxon>Tracheophyta</taxon>
        <taxon>Spermatophyta</taxon>
        <taxon>Magnoliopsida</taxon>
        <taxon>eudicotyledons</taxon>
        <taxon>Gunneridae</taxon>
        <taxon>Pentapetalae</taxon>
        <taxon>rosids</taxon>
        <taxon>fabids</taxon>
        <taxon>Fagales</taxon>
        <taxon>Myricaceae</taxon>
        <taxon>Morella</taxon>
    </lineage>
</organism>
<proteinExistence type="predicted"/>
<evidence type="ECO:0000313" key="1">
    <source>
        <dbReference type="EMBL" id="KAB1228176.1"/>
    </source>
</evidence>
<dbReference type="EMBL" id="RXIC02000010">
    <property type="protein sequence ID" value="KAB1228176.1"/>
    <property type="molecule type" value="Genomic_DNA"/>
</dbReference>
<comment type="caution">
    <text evidence="1">The sequence shown here is derived from an EMBL/GenBank/DDBJ whole genome shotgun (WGS) entry which is preliminary data.</text>
</comment>
<accession>A0A6A1WTV0</accession>
<reference evidence="1 2" key="1">
    <citation type="journal article" date="2019" name="Plant Biotechnol. J.">
        <title>The red bayberry genome and genetic basis of sex determination.</title>
        <authorList>
            <person name="Jia H.M."/>
            <person name="Jia H.J."/>
            <person name="Cai Q.L."/>
            <person name="Wang Y."/>
            <person name="Zhao H.B."/>
            <person name="Yang W.F."/>
            <person name="Wang G.Y."/>
            <person name="Li Y.H."/>
            <person name="Zhan D.L."/>
            <person name="Shen Y.T."/>
            <person name="Niu Q.F."/>
            <person name="Chang L."/>
            <person name="Qiu J."/>
            <person name="Zhao L."/>
            <person name="Xie H.B."/>
            <person name="Fu W.Y."/>
            <person name="Jin J."/>
            <person name="Li X.W."/>
            <person name="Jiao Y."/>
            <person name="Zhou C.C."/>
            <person name="Tu T."/>
            <person name="Chai C.Y."/>
            <person name="Gao J.L."/>
            <person name="Fan L.J."/>
            <person name="van de Weg E."/>
            <person name="Wang J.Y."/>
            <person name="Gao Z.S."/>
        </authorList>
    </citation>
    <scope>NUCLEOTIDE SEQUENCE [LARGE SCALE GENOMIC DNA]</scope>
    <source>
        <tissue evidence="1">Leaves</tissue>
    </source>
</reference>
<dbReference type="AlphaFoldDB" id="A0A6A1WTV0"/>
<dbReference type="Proteomes" id="UP000516437">
    <property type="component" value="Unassembled WGS sequence"/>
</dbReference>
<evidence type="ECO:0000313" key="2">
    <source>
        <dbReference type="Proteomes" id="UP000516437"/>
    </source>
</evidence>
<protein>
    <submittedName>
        <fullName evidence="1">Uncharacterized protein</fullName>
    </submittedName>
</protein>
<name>A0A6A1WTV0_9ROSI</name>